<dbReference type="GO" id="GO:0005886">
    <property type="term" value="C:plasma membrane"/>
    <property type="evidence" value="ECO:0007669"/>
    <property type="project" value="UniProtKB-SubCell"/>
</dbReference>
<dbReference type="EMBL" id="RRUE01000001">
    <property type="protein sequence ID" value="RRN45874.1"/>
    <property type="molecule type" value="Genomic_DNA"/>
</dbReference>
<feature type="transmembrane region" description="Helical" evidence="7">
    <location>
        <begin position="200"/>
        <end position="221"/>
    </location>
</feature>
<comment type="caution">
    <text evidence="8">The sequence shown here is derived from an EMBL/GenBank/DDBJ whole genome shotgun (WGS) entry which is preliminary data.</text>
</comment>
<evidence type="ECO:0000256" key="7">
    <source>
        <dbReference type="SAM" id="Phobius"/>
    </source>
</evidence>
<name>A0A426FT96_9BURK</name>
<feature type="transmembrane region" description="Helical" evidence="7">
    <location>
        <begin position="230"/>
        <end position="248"/>
    </location>
</feature>
<feature type="transmembrane region" description="Helical" evidence="7">
    <location>
        <begin position="437"/>
        <end position="459"/>
    </location>
</feature>
<keyword evidence="9" id="KW-1185">Reference proteome</keyword>
<reference evidence="8 9" key="1">
    <citation type="submission" date="2018-11" db="EMBL/GenBank/DDBJ databases">
        <title>Genome sequencing of Lautropia sp. KCOM 2505 (= ChDC F240).</title>
        <authorList>
            <person name="Kook J.-K."/>
            <person name="Park S.-N."/>
            <person name="Lim Y.K."/>
        </authorList>
    </citation>
    <scope>NUCLEOTIDE SEQUENCE [LARGE SCALE GENOMIC DNA]</scope>
    <source>
        <strain evidence="8 9">KCOM 2505</strain>
    </source>
</reference>
<dbReference type="InterPro" id="IPR002293">
    <property type="entry name" value="AA/rel_permease1"/>
</dbReference>
<keyword evidence="4 7" id="KW-1133">Transmembrane helix</keyword>
<dbReference type="PANTHER" id="PTHR42770:SF13">
    <property type="entry name" value="L-METHIONINE_BRANCHED-CHAIN AMINO ACID EXPORTER YJEH"/>
    <property type="match status" value="1"/>
</dbReference>
<gene>
    <name evidence="8" type="ORF">EHV23_07050</name>
</gene>
<sequence length="538" mass="55628">MPVGTPGSGGRTATVTSPPRNTGRHRRNGGAYPAAGISITGICPHNRQTYPATTPASAAAGRPVTCRRLFGPFATANAGLTAMPPAPQKMGPIAATAMSVTIVVGAGLLTLPGLSFAEAGRLGHLPWLLMALIMLPLLGIFAWFARRHPSAGGVVAYVRISLGERMAAVGEAIILGTFSLGMPAIALIGATYLQQSLPGLSVPLVAMLMVTLGLVSGLFGVKISGGIQTAIAVTIVLGLLVLATGYWFSADLHPADAATQRIASGLQEQPPGTASAATATTTVTQAATIPAASTKATSGAADSAGWIGVFTALPLILFAYTGWELTSFLAEDMQEPARNLPRTIWASFAIVTLLYVYLAWTVAQAASPGNAWKLAPVAQLAHSWLGATGLRLTGLIATLLIMANVTGAFLSCSRAVYAAGREGLLPRGLGTTGRGSLPVPAMLATWALFMGVIGLTAVSGAGVELLLQLAGQNFFVLYLLATLGFIRLQTRPGPRLLGIVATLTVVAMLPLFSLPGLIYCSLLGLAGWWRHRRMHQCV</sequence>
<comment type="subcellular location">
    <subcellularLocation>
        <location evidence="1">Cell membrane</location>
        <topology evidence="1">Multi-pass membrane protein</topology>
    </subcellularLocation>
</comment>
<dbReference type="InterPro" id="IPR050367">
    <property type="entry name" value="APC_superfamily"/>
</dbReference>
<dbReference type="Pfam" id="PF13520">
    <property type="entry name" value="AA_permease_2"/>
    <property type="match status" value="1"/>
</dbReference>
<dbReference type="AlphaFoldDB" id="A0A426FT96"/>
<dbReference type="PANTHER" id="PTHR42770">
    <property type="entry name" value="AMINO ACID TRANSPORTER-RELATED"/>
    <property type="match status" value="1"/>
</dbReference>
<keyword evidence="5 7" id="KW-0472">Membrane</keyword>
<feature type="transmembrane region" description="Helical" evidence="7">
    <location>
        <begin position="498"/>
        <end position="529"/>
    </location>
</feature>
<dbReference type="GO" id="GO:0022857">
    <property type="term" value="F:transmembrane transporter activity"/>
    <property type="evidence" value="ECO:0007669"/>
    <property type="project" value="InterPro"/>
</dbReference>
<proteinExistence type="predicted"/>
<evidence type="ECO:0000256" key="1">
    <source>
        <dbReference type="ARBA" id="ARBA00004651"/>
    </source>
</evidence>
<feature type="compositionally biased region" description="Gly residues" evidence="6">
    <location>
        <begin position="1"/>
        <end position="10"/>
    </location>
</feature>
<dbReference type="Proteomes" id="UP000270261">
    <property type="component" value="Unassembled WGS sequence"/>
</dbReference>
<keyword evidence="3 7" id="KW-0812">Transmembrane</keyword>
<feature type="compositionally biased region" description="Polar residues" evidence="6">
    <location>
        <begin position="11"/>
        <end position="20"/>
    </location>
</feature>
<feature type="transmembrane region" description="Helical" evidence="7">
    <location>
        <begin position="465"/>
        <end position="486"/>
    </location>
</feature>
<evidence type="ECO:0000256" key="2">
    <source>
        <dbReference type="ARBA" id="ARBA00022475"/>
    </source>
</evidence>
<feature type="transmembrane region" description="Helical" evidence="7">
    <location>
        <begin position="166"/>
        <end position="188"/>
    </location>
</feature>
<evidence type="ECO:0000256" key="3">
    <source>
        <dbReference type="ARBA" id="ARBA00022692"/>
    </source>
</evidence>
<evidence type="ECO:0000256" key="5">
    <source>
        <dbReference type="ARBA" id="ARBA00023136"/>
    </source>
</evidence>
<evidence type="ECO:0000313" key="8">
    <source>
        <dbReference type="EMBL" id="RRN45874.1"/>
    </source>
</evidence>
<accession>A0A426FT96</accession>
<feature type="transmembrane region" description="Helical" evidence="7">
    <location>
        <begin position="344"/>
        <end position="363"/>
    </location>
</feature>
<protein>
    <submittedName>
        <fullName evidence="8">APC family permease</fullName>
    </submittedName>
</protein>
<dbReference type="Gene3D" id="1.20.1740.10">
    <property type="entry name" value="Amino acid/polyamine transporter I"/>
    <property type="match status" value="1"/>
</dbReference>
<feature type="transmembrane region" description="Helical" evidence="7">
    <location>
        <begin position="93"/>
        <end position="115"/>
    </location>
</feature>
<organism evidence="8 9">
    <name type="scientific">Lautropia dentalis</name>
    <dbReference type="NCBI Taxonomy" id="2490857"/>
    <lineage>
        <taxon>Bacteria</taxon>
        <taxon>Pseudomonadati</taxon>
        <taxon>Pseudomonadota</taxon>
        <taxon>Betaproteobacteria</taxon>
        <taxon>Burkholderiales</taxon>
        <taxon>Burkholderiaceae</taxon>
        <taxon>Lautropia</taxon>
    </lineage>
</organism>
<evidence type="ECO:0000256" key="4">
    <source>
        <dbReference type="ARBA" id="ARBA00022989"/>
    </source>
</evidence>
<feature type="transmembrane region" description="Helical" evidence="7">
    <location>
        <begin position="127"/>
        <end position="145"/>
    </location>
</feature>
<keyword evidence="2" id="KW-1003">Cell membrane</keyword>
<feature type="region of interest" description="Disordered" evidence="6">
    <location>
        <begin position="1"/>
        <end position="32"/>
    </location>
</feature>
<feature type="transmembrane region" description="Helical" evidence="7">
    <location>
        <begin position="304"/>
        <end position="323"/>
    </location>
</feature>
<evidence type="ECO:0000256" key="6">
    <source>
        <dbReference type="SAM" id="MobiDB-lite"/>
    </source>
</evidence>
<feature type="transmembrane region" description="Helical" evidence="7">
    <location>
        <begin position="392"/>
        <end position="417"/>
    </location>
</feature>
<evidence type="ECO:0000313" key="9">
    <source>
        <dbReference type="Proteomes" id="UP000270261"/>
    </source>
</evidence>